<dbReference type="GO" id="GO:0030313">
    <property type="term" value="C:cell envelope"/>
    <property type="evidence" value="ECO:0007669"/>
    <property type="project" value="UniProtKB-SubCell"/>
</dbReference>
<keyword evidence="7" id="KW-0482">Metalloprotease</keyword>
<evidence type="ECO:0000313" key="13">
    <source>
        <dbReference type="Proteomes" id="UP000035909"/>
    </source>
</evidence>
<dbReference type="Pfam" id="PF01551">
    <property type="entry name" value="Peptidase_M23"/>
    <property type="match status" value="1"/>
</dbReference>
<organism evidence="12 13">
    <name type="scientific">Photobacterium ganghwense</name>
    <dbReference type="NCBI Taxonomy" id="320778"/>
    <lineage>
        <taxon>Bacteria</taxon>
        <taxon>Pseudomonadati</taxon>
        <taxon>Pseudomonadota</taxon>
        <taxon>Gammaproteobacteria</taxon>
        <taxon>Vibrionales</taxon>
        <taxon>Vibrionaceae</taxon>
        <taxon>Photobacterium</taxon>
    </lineage>
</organism>
<evidence type="ECO:0000256" key="8">
    <source>
        <dbReference type="ARBA" id="ARBA00060568"/>
    </source>
</evidence>
<evidence type="ECO:0000313" key="12">
    <source>
        <dbReference type="EMBL" id="KLV11268.1"/>
    </source>
</evidence>
<dbReference type="NCBIfam" id="NF008652">
    <property type="entry name" value="PRK11649.1"/>
    <property type="match status" value="1"/>
</dbReference>
<evidence type="ECO:0000256" key="6">
    <source>
        <dbReference type="ARBA" id="ARBA00022833"/>
    </source>
</evidence>
<dbReference type="InterPro" id="IPR018392">
    <property type="entry name" value="LysM"/>
</dbReference>
<comment type="subcellular location">
    <subcellularLocation>
        <location evidence="2">Cell envelope</location>
    </subcellularLocation>
</comment>
<sequence>MKAKVKVATEALSRLPRQHRIALLTTSCLMAAVILWQPAGVHVDHSSVSGRKDILLPLDDIEVLSEQNSEPLGAVIDPQDPEFQVEKDELEQQLDEVVETAHSHNVASGDNLGSIFNQYALPIADMYKMIGVNKAIERLGVGQSLTWTLNDDGQVSEFAIKRNAKETDRYTLVGKQYRFQTIEEKGEIKPVFLTGRISGSFYNSALAAGLSPNQIQTLVQAMQWRFDLGRESQKGDRFAVTVDREFIDGTAVNRGDIRSLYYLSGNREVFVMRHSDGQFYDVEGHSLNRALRRFPLAKRYRISSSFNPNRKHPVTGRISPHNGTDFATPVGTPVLASGDGVVVKAQKHPLAGNFVVIKHGREYMTRYLHLHRILVKVGDKVTMGQRIALSGNTGRSTGPHLHYELIKKNRPVNAMKVPLPQAAPVPSAERKQFLQQARQERDKLKEVVPG</sequence>
<dbReference type="AlphaFoldDB" id="A0A0J1HI33"/>
<evidence type="ECO:0000256" key="1">
    <source>
        <dbReference type="ARBA" id="ARBA00001947"/>
    </source>
</evidence>
<dbReference type="EMBL" id="LDOU01000002">
    <property type="protein sequence ID" value="KLV11268.1"/>
    <property type="molecule type" value="Genomic_DNA"/>
</dbReference>
<dbReference type="Gene3D" id="3.10.450.350">
    <property type="match status" value="2"/>
</dbReference>
<keyword evidence="5" id="KW-0378">Hydrolase</keyword>
<evidence type="ECO:0000256" key="4">
    <source>
        <dbReference type="ARBA" id="ARBA00022723"/>
    </source>
</evidence>
<keyword evidence="6" id="KW-0862">Zinc</keyword>
<dbReference type="InterPro" id="IPR007340">
    <property type="entry name" value="LysM_Opacity-associatedA"/>
</dbReference>
<evidence type="ECO:0000259" key="11">
    <source>
        <dbReference type="PROSITE" id="PS51782"/>
    </source>
</evidence>
<evidence type="ECO:0000256" key="5">
    <source>
        <dbReference type="ARBA" id="ARBA00022801"/>
    </source>
</evidence>
<dbReference type="STRING" id="320778.ABT57_00445"/>
<dbReference type="GO" id="GO:0004222">
    <property type="term" value="F:metalloendopeptidase activity"/>
    <property type="evidence" value="ECO:0007669"/>
    <property type="project" value="TreeGrafter"/>
</dbReference>
<dbReference type="PATRIC" id="fig|320778.3.peg.93"/>
<dbReference type="PANTHER" id="PTHR21666:SF292">
    <property type="entry name" value="MUREIN DD-ENDOPEPTIDASE MEPM"/>
    <property type="match status" value="1"/>
</dbReference>
<keyword evidence="10" id="KW-1133">Transmembrane helix</keyword>
<evidence type="ECO:0000256" key="7">
    <source>
        <dbReference type="ARBA" id="ARBA00023049"/>
    </source>
</evidence>
<comment type="caution">
    <text evidence="12">The sequence shown here is derived from an EMBL/GenBank/DDBJ whole genome shotgun (WGS) entry which is preliminary data.</text>
</comment>
<dbReference type="Gene3D" id="2.70.70.10">
    <property type="entry name" value="Glucose Permease (Domain IIA)"/>
    <property type="match status" value="1"/>
</dbReference>
<dbReference type="InterPro" id="IPR016047">
    <property type="entry name" value="M23ase_b-sheet_dom"/>
</dbReference>
<dbReference type="OrthoDB" id="9805070at2"/>
<keyword evidence="10" id="KW-0812">Transmembrane</keyword>
<feature type="region of interest" description="Disordered" evidence="9">
    <location>
        <begin position="419"/>
        <end position="450"/>
    </location>
</feature>
<accession>A0A0J1HI33</accession>
<comment type="cofactor">
    <cofactor evidence="1">
        <name>Zn(2+)</name>
        <dbReference type="ChEBI" id="CHEBI:29105"/>
    </cofactor>
</comment>
<comment type="pathway">
    <text evidence="8">Cell wall degradation; peptidoglycan degradation.</text>
</comment>
<dbReference type="InterPro" id="IPR045834">
    <property type="entry name" value="Csd3_N2"/>
</dbReference>
<dbReference type="PROSITE" id="PS51782">
    <property type="entry name" value="LYSM"/>
    <property type="match status" value="1"/>
</dbReference>
<dbReference type="SUPFAM" id="SSF51261">
    <property type="entry name" value="Duplicated hybrid motif"/>
    <property type="match status" value="1"/>
</dbReference>
<proteinExistence type="predicted"/>
<feature type="transmembrane region" description="Helical" evidence="10">
    <location>
        <begin position="21"/>
        <end position="39"/>
    </location>
</feature>
<dbReference type="CDD" id="cd12797">
    <property type="entry name" value="M23_peptidase"/>
    <property type="match status" value="1"/>
</dbReference>
<dbReference type="GO" id="GO:0042834">
    <property type="term" value="F:peptidoglycan binding"/>
    <property type="evidence" value="ECO:0007669"/>
    <property type="project" value="InterPro"/>
</dbReference>
<evidence type="ECO:0000256" key="3">
    <source>
        <dbReference type="ARBA" id="ARBA00022670"/>
    </source>
</evidence>
<name>A0A0J1HI33_9GAMM</name>
<dbReference type="RefSeq" id="WP_047883227.1">
    <property type="nucleotide sequence ID" value="NZ_CP071325.1"/>
</dbReference>
<keyword evidence="13" id="KW-1185">Reference proteome</keyword>
<feature type="domain" description="LysM" evidence="11">
    <location>
        <begin position="102"/>
        <end position="147"/>
    </location>
</feature>
<evidence type="ECO:0000256" key="9">
    <source>
        <dbReference type="SAM" id="MobiDB-lite"/>
    </source>
</evidence>
<protein>
    <submittedName>
        <fullName evidence="12">Peptigoglycan-binding protein LysM</fullName>
    </submittedName>
</protein>
<dbReference type="FunFam" id="2.70.70.10:FF:000002">
    <property type="entry name" value="Murein DD-endopeptidase MepM"/>
    <property type="match status" value="1"/>
</dbReference>
<dbReference type="Pfam" id="PF04225">
    <property type="entry name" value="LysM_OapA"/>
    <property type="match status" value="1"/>
</dbReference>
<dbReference type="PANTHER" id="PTHR21666">
    <property type="entry name" value="PEPTIDASE-RELATED"/>
    <property type="match status" value="1"/>
</dbReference>
<feature type="compositionally biased region" description="Basic and acidic residues" evidence="9">
    <location>
        <begin position="428"/>
        <end position="450"/>
    </location>
</feature>
<dbReference type="GO" id="GO:0006508">
    <property type="term" value="P:proteolysis"/>
    <property type="evidence" value="ECO:0007669"/>
    <property type="project" value="UniProtKB-KW"/>
</dbReference>
<evidence type="ECO:0000256" key="2">
    <source>
        <dbReference type="ARBA" id="ARBA00004196"/>
    </source>
</evidence>
<dbReference type="Pfam" id="PF19425">
    <property type="entry name" value="Csd3_N2"/>
    <property type="match status" value="1"/>
</dbReference>
<keyword evidence="10" id="KW-0472">Membrane</keyword>
<dbReference type="InterPro" id="IPR011055">
    <property type="entry name" value="Dup_hybrid_motif"/>
</dbReference>
<keyword evidence="4" id="KW-0479">Metal-binding</keyword>
<gene>
    <name evidence="12" type="ORF">ABT57_00445</name>
</gene>
<dbReference type="InterPro" id="IPR050570">
    <property type="entry name" value="Cell_wall_metabolism_enzyme"/>
</dbReference>
<evidence type="ECO:0000256" key="10">
    <source>
        <dbReference type="SAM" id="Phobius"/>
    </source>
</evidence>
<reference evidence="12 13" key="1">
    <citation type="submission" date="2015-05" db="EMBL/GenBank/DDBJ databases">
        <title>Photobacterium galathea sp. nov.</title>
        <authorList>
            <person name="Machado H."/>
            <person name="Gram L."/>
        </authorList>
    </citation>
    <scope>NUCLEOTIDE SEQUENCE [LARGE SCALE GENOMIC DNA]</scope>
    <source>
        <strain evidence="12 13">DSM 22954</strain>
    </source>
</reference>
<dbReference type="GO" id="GO:0046872">
    <property type="term" value="F:metal ion binding"/>
    <property type="evidence" value="ECO:0007669"/>
    <property type="project" value="UniProtKB-KW"/>
</dbReference>
<keyword evidence="3" id="KW-0645">Protease</keyword>
<dbReference type="Proteomes" id="UP000035909">
    <property type="component" value="Unassembled WGS sequence"/>
</dbReference>